<keyword evidence="2" id="KW-0560">Oxidoreductase</keyword>
<gene>
    <name evidence="4" type="ORF">CLV41_105210</name>
</gene>
<dbReference type="Gene3D" id="3.90.180.10">
    <property type="entry name" value="Medium-chain alcohol dehydrogenases, catalytic domain"/>
    <property type="match status" value="1"/>
</dbReference>
<dbReference type="SMART" id="SM00829">
    <property type="entry name" value="PKS_ER"/>
    <property type="match status" value="1"/>
</dbReference>
<evidence type="ECO:0000313" key="5">
    <source>
        <dbReference type="Proteomes" id="UP000236959"/>
    </source>
</evidence>
<dbReference type="AlphaFoldDB" id="A0A2S3UTI6"/>
<dbReference type="Pfam" id="PF00107">
    <property type="entry name" value="ADH_zinc_N"/>
    <property type="match status" value="1"/>
</dbReference>
<keyword evidence="5" id="KW-1185">Reference proteome</keyword>
<reference evidence="4 5" key="1">
    <citation type="submission" date="2018-01" db="EMBL/GenBank/DDBJ databases">
        <title>Genomic Encyclopedia of Archaeal and Bacterial Type Strains, Phase II (KMG-II): from individual species to whole genera.</title>
        <authorList>
            <person name="Goeker M."/>
        </authorList>
    </citation>
    <scope>NUCLEOTIDE SEQUENCE [LARGE SCALE GENOMIC DNA]</scope>
    <source>
        <strain evidence="4 5">DSM 17023</strain>
    </source>
</reference>
<proteinExistence type="predicted"/>
<dbReference type="EMBL" id="PPCN01000005">
    <property type="protein sequence ID" value="POF31032.1"/>
    <property type="molecule type" value="Genomic_DNA"/>
</dbReference>
<protein>
    <submittedName>
        <fullName evidence="4">NADPH2:quinone reductase</fullName>
    </submittedName>
</protein>
<dbReference type="InterPro" id="IPR011032">
    <property type="entry name" value="GroES-like_sf"/>
</dbReference>
<evidence type="ECO:0000259" key="3">
    <source>
        <dbReference type="SMART" id="SM00829"/>
    </source>
</evidence>
<dbReference type="SUPFAM" id="SSF51735">
    <property type="entry name" value="NAD(P)-binding Rossmann-fold domains"/>
    <property type="match status" value="1"/>
</dbReference>
<dbReference type="GO" id="GO:0035925">
    <property type="term" value="F:mRNA 3'-UTR AU-rich region binding"/>
    <property type="evidence" value="ECO:0007669"/>
    <property type="project" value="TreeGrafter"/>
</dbReference>
<evidence type="ECO:0000313" key="4">
    <source>
        <dbReference type="EMBL" id="POF31032.1"/>
    </source>
</evidence>
<evidence type="ECO:0000256" key="1">
    <source>
        <dbReference type="ARBA" id="ARBA00022857"/>
    </source>
</evidence>
<dbReference type="InterPro" id="IPR020843">
    <property type="entry name" value="ER"/>
</dbReference>
<dbReference type="PANTHER" id="PTHR48106:SF13">
    <property type="entry name" value="QUINONE OXIDOREDUCTASE-RELATED"/>
    <property type="match status" value="1"/>
</dbReference>
<dbReference type="InterPro" id="IPR013149">
    <property type="entry name" value="ADH-like_C"/>
</dbReference>
<dbReference type="GO" id="GO:0070402">
    <property type="term" value="F:NADPH binding"/>
    <property type="evidence" value="ECO:0007669"/>
    <property type="project" value="TreeGrafter"/>
</dbReference>
<dbReference type="InterPro" id="IPR013154">
    <property type="entry name" value="ADH-like_N"/>
</dbReference>
<evidence type="ECO:0000256" key="2">
    <source>
        <dbReference type="ARBA" id="ARBA00023002"/>
    </source>
</evidence>
<dbReference type="Proteomes" id="UP000236959">
    <property type="component" value="Unassembled WGS sequence"/>
</dbReference>
<feature type="domain" description="Enoyl reductase (ER)" evidence="3">
    <location>
        <begin position="11"/>
        <end position="317"/>
    </location>
</feature>
<dbReference type="PANTHER" id="PTHR48106">
    <property type="entry name" value="QUINONE OXIDOREDUCTASE PIG3-RELATED"/>
    <property type="match status" value="1"/>
</dbReference>
<dbReference type="OrthoDB" id="9805883at2"/>
<dbReference type="Pfam" id="PF08240">
    <property type="entry name" value="ADH_N"/>
    <property type="match status" value="1"/>
</dbReference>
<keyword evidence="1" id="KW-0521">NADP</keyword>
<dbReference type="SUPFAM" id="SSF50129">
    <property type="entry name" value="GroES-like"/>
    <property type="match status" value="1"/>
</dbReference>
<accession>A0A2S3UTI6</accession>
<name>A0A2S3UTI6_9HYPH</name>
<organism evidence="4 5">
    <name type="scientific">Roseibium marinum</name>
    <dbReference type="NCBI Taxonomy" id="281252"/>
    <lineage>
        <taxon>Bacteria</taxon>
        <taxon>Pseudomonadati</taxon>
        <taxon>Pseudomonadota</taxon>
        <taxon>Alphaproteobacteria</taxon>
        <taxon>Hyphomicrobiales</taxon>
        <taxon>Stappiaceae</taxon>
        <taxon>Roseibium</taxon>
    </lineage>
</organism>
<dbReference type="GO" id="GO:0005829">
    <property type="term" value="C:cytosol"/>
    <property type="evidence" value="ECO:0007669"/>
    <property type="project" value="TreeGrafter"/>
</dbReference>
<dbReference type="Gene3D" id="3.40.50.720">
    <property type="entry name" value="NAD(P)-binding Rossmann-like Domain"/>
    <property type="match status" value="1"/>
</dbReference>
<dbReference type="CDD" id="cd05286">
    <property type="entry name" value="QOR2"/>
    <property type="match status" value="1"/>
</dbReference>
<dbReference type="InterPro" id="IPR047618">
    <property type="entry name" value="QOR-like"/>
</dbReference>
<comment type="caution">
    <text evidence="4">The sequence shown here is derived from an EMBL/GenBank/DDBJ whole genome shotgun (WGS) entry which is preliminary data.</text>
</comment>
<dbReference type="InterPro" id="IPR036291">
    <property type="entry name" value="NAD(P)-bd_dom_sf"/>
</dbReference>
<dbReference type="GO" id="GO:0003960">
    <property type="term" value="F:quinone reductase (NADPH) activity"/>
    <property type="evidence" value="ECO:0007669"/>
    <property type="project" value="InterPro"/>
</dbReference>
<dbReference type="RefSeq" id="WP_103222983.1">
    <property type="nucleotide sequence ID" value="NZ_PPCN01000005.1"/>
</dbReference>
<sequence>MDIQVRIAAHGGPEVLETMEATRRVPGPGEILLRQFAIGINFIDIYHRSGLYPLPEPRIPGVEGAGIVEAVGPDVEGLRIGDRVVYAGVPGGYTSIRLLPAWRAVRLPLSVPFETAATSMLRGLTANMLLTVSFPVRAGSVLLVHAAAGGLGAMLVRRAKRLGATVIGTASTQEKAAFATAAGADHVIVGRTADVAGEIADFTDGKGVDFVIDGIGGDMLRQSLRCVRPFGTVASIGWVAGPVPPIRIEELGMAALAKPSVMAYSADRGRYREAAQAVIEAIEAGIAVEIGGQFRLAEAAKAHMKLEAGDTTGSLVLLP</sequence>